<feature type="chain" id="PRO_5042121246" description="Secreted protein" evidence="1">
    <location>
        <begin position="18"/>
        <end position="105"/>
    </location>
</feature>
<keyword evidence="1" id="KW-0732">Signal</keyword>
<comment type="caution">
    <text evidence="2">The sequence shown here is derived from an EMBL/GenBank/DDBJ whole genome shotgun (WGS) entry which is preliminary data.</text>
</comment>
<dbReference type="EMBL" id="JAUJFL010000006">
    <property type="protein sequence ID" value="KAK2600611.1"/>
    <property type="molecule type" value="Genomic_DNA"/>
</dbReference>
<proteinExistence type="predicted"/>
<gene>
    <name evidence="2" type="ORF">N8I77_010132</name>
</gene>
<protein>
    <recommendedName>
        <fullName evidence="4">Secreted protein</fullName>
    </recommendedName>
</protein>
<name>A0AAD9VYU1_PHOAM</name>
<evidence type="ECO:0008006" key="4">
    <source>
        <dbReference type="Google" id="ProtNLM"/>
    </source>
</evidence>
<sequence length="105" mass="11779">MWMWMWTWMYVWMWVRIEELAGVSLVVFGGKMVVILAWPPAPDKRAVDHPKKQTLVLGPNKAFQYSNDNVIRHATTKGSTAAALRPGPGPLCAWAMTPPRGATTE</sequence>
<reference evidence="2" key="1">
    <citation type="submission" date="2023-06" db="EMBL/GenBank/DDBJ databases">
        <authorList>
            <person name="Noh H."/>
        </authorList>
    </citation>
    <scope>NUCLEOTIDE SEQUENCE</scope>
    <source>
        <strain evidence="2">DUCC20226</strain>
    </source>
</reference>
<dbReference type="AlphaFoldDB" id="A0AAD9VYU1"/>
<evidence type="ECO:0000313" key="3">
    <source>
        <dbReference type="Proteomes" id="UP001265746"/>
    </source>
</evidence>
<evidence type="ECO:0000256" key="1">
    <source>
        <dbReference type="SAM" id="SignalP"/>
    </source>
</evidence>
<accession>A0AAD9VYU1</accession>
<keyword evidence="3" id="KW-1185">Reference proteome</keyword>
<organism evidence="2 3">
    <name type="scientific">Phomopsis amygdali</name>
    <name type="common">Fusicoccum amygdali</name>
    <dbReference type="NCBI Taxonomy" id="1214568"/>
    <lineage>
        <taxon>Eukaryota</taxon>
        <taxon>Fungi</taxon>
        <taxon>Dikarya</taxon>
        <taxon>Ascomycota</taxon>
        <taxon>Pezizomycotina</taxon>
        <taxon>Sordariomycetes</taxon>
        <taxon>Sordariomycetidae</taxon>
        <taxon>Diaporthales</taxon>
        <taxon>Diaporthaceae</taxon>
        <taxon>Diaporthe</taxon>
    </lineage>
</organism>
<feature type="signal peptide" evidence="1">
    <location>
        <begin position="1"/>
        <end position="17"/>
    </location>
</feature>
<dbReference type="Proteomes" id="UP001265746">
    <property type="component" value="Unassembled WGS sequence"/>
</dbReference>
<evidence type="ECO:0000313" key="2">
    <source>
        <dbReference type="EMBL" id="KAK2600611.1"/>
    </source>
</evidence>